<protein>
    <submittedName>
        <fullName evidence="1">Uncharacterized protein</fullName>
    </submittedName>
</protein>
<reference evidence="1" key="1">
    <citation type="submission" date="2021-01" db="EMBL/GenBank/DDBJ databases">
        <authorList>
            <person name="Corre E."/>
            <person name="Pelletier E."/>
            <person name="Niang G."/>
            <person name="Scheremetjew M."/>
            <person name="Finn R."/>
            <person name="Kale V."/>
            <person name="Holt S."/>
            <person name="Cochrane G."/>
            <person name="Meng A."/>
            <person name="Brown T."/>
            <person name="Cohen L."/>
        </authorList>
    </citation>
    <scope>NUCLEOTIDE SEQUENCE</scope>
    <source>
        <strain evidence="1">CCAP1064/1</strain>
    </source>
</reference>
<sequence length="284" mass="32839">MGLKEENDVINSIFRMAFFKNETEGKTYLRDIPLSVFRLTPKIEQESIVQLPSPIRAPRMNNTDQSHLREGLIRLGREIRKTTTSDHFVESNTFMFDFDADTCIEEKRKCFFENADSAYFGNVPGRLFPKSAYYIVYGINDEMTGDARYSSVTLYDAKTFTAAASITSESKMKGSAEQFLPNYENNDLYYAVWFRRDCQGKEFCVEVPVENGVDYRTTLLFTSRSYMQPNSTKGPDPKLLLPFRVLYGEDRSSSLLRKKERKKIFKHLNRTSSAEIAWPVQFVP</sequence>
<gene>
    <name evidence="1" type="ORF">PINE0816_LOCUS15242</name>
</gene>
<evidence type="ECO:0000313" key="1">
    <source>
        <dbReference type="EMBL" id="CAD8419107.1"/>
    </source>
</evidence>
<organism evidence="1">
    <name type="scientific">Proboscia inermis</name>
    <dbReference type="NCBI Taxonomy" id="420281"/>
    <lineage>
        <taxon>Eukaryota</taxon>
        <taxon>Sar</taxon>
        <taxon>Stramenopiles</taxon>
        <taxon>Ochrophyta</taxon>
        <taxon>Bacillariophyta</taxon>
        <taxon>Coscinodiscophyceae</taxon>
        <taxon>Rhizosoleniophycidae</taxon>
        <taxon>Rhizosoleniales</taxon>
        <taxon>Rhizosoleniaceae</taxon>
        <taxon>Proboscia</taxon>
    </lineage>
</organism>
<name>A0A7S0GEC4_9STRA</name>
<proteinExistence type="predicted"/>
<dbReference type="AlphaFoldDB" id="A0A7S0GEC4"/>
<dbReference type="EMBL" id="HBEL01032555">
    <property type="protein sequence ID" value="CAD8419107.1"/>
    <property type="molecule type" value="Transcribed_RNA"/>
</dbReference>
<accession>A0A7S0GEC4</accession>